<organism evidence="1 2">
    <name type="scientific">Hibiscus sabdariffa</name>
    <name type="common">roselle</name>
    <dbReference type="NCBI Taxonomy" id="183260"/>
    <lineage>
        <taxon>Eukaryota</taxon>
        <taxon>Viridiplantae</taxon>
        <taxon>Streptophyta</taxon>
        <taxon>Embryophyta</taxon>
        <taxon>Tracheophyta</taxon>
        <taxon>Spermatophyta</taxon>
        <taxon>Magnoliopsida</taxon>
        <taxon>eudicotyledons</taxon>
        <taxon>Gunneridae</taxon>
        <taxon>Pentapetalae</taxon>
        <taxon>rosids</taxon>
        <taxon>malvids</taxon>
        <taxon>Malvales</taxon>
        <taxon>Malvaceae</taxon>
        <taxon>Malvoideae</taxon>
        <taxon>Hibiscus</taxon>
    </lineage>
</organism>
<dbReference type="EMBL" id="JBBPBM010000179">
    <property type="protein sequence ID" value="KAK8501915.1"/>
    <property type="molecule type" value="Genomic_DNA"/>
</dbReference>
<comment type="caution">
    <text evidence="1">The sequence shown here is derived from an EMBL/GenBank/DDBJ whole genome shotgun (WGS) entry which is preliminary data.</text>
</comment>
<proteinExistence type="predicted"/>
<sequence length="69" mass="7671">MAPLFVSFGFKSIEGYILVTLPSCVAEEKGCPLKIYLRVPLVILPLHHRSVTEVFVLGLTMKEEIRLAG</sequence>
<gene>
    <name evidence="1" type="ORF">V6N12_019654</name>
</gene>
<name>A0ABR2B4X9_9ROSI</name>
<protein>
    <submittedName>
        <fullName evidence="1">Uncharacterized protein</fullName>
    </submittedName>
</protein>
<dbReference type="Proteomes" id="UP001472677">
    <property type="component" value="Unassembled WGS sequence"/>
</dbReference>
<keyword evidence="2" id="KW-1185">Reference proteome</keyword>
<evidence type="ECO:0000313" key="2">
    <source>
        <dbReference type="Proteomes" id="UP001472677"/>
    </source>
</evidence>
<accession>A0ABR2B4X9</accession>
<evidence type="ECO:0000313" key="1">
    <source>
        <dbReference type="EMBL" id="KAK8501915.1"/>
    </source>
</evidence>
<reference evidence="1 2" key="1">
    <citation type="journal article" date="2024" name="G3 (Bethesda)">
        <title>Genome assembly of Hibiscus sabdariffa L. provides insights into metabolisms of medicinal natural products.</title>
        <authorList>
            <person name="Kim T."/>
        </authorList>
    </citation>
    <scope>NUCLEOTIDE SEQUENCE [LARGE SCALE GENOMIC DNA]</scope>
    <source>
        <strain evidence="1">TK-2024</strain>
        <tissue evidence="1">Old leaves</tissue>
    </source>
</reference>